<feature type="domain" description="Peptidase M14" evidence="13">
    <location>
        <begin position="118"/>
        <end position="418"/>
    </location>
</feature>
<comment type="similarity">
    <text evidence="2 11">Belongs to the peptidase M14 family.</text>
</comment>
<organism evidence="14 15">
    <name type="scientific">Brachionus plicatilis</name>
    <name type="common">Marine rotifer</name>
    <name type="synonym">Brachionus muelleri</name>
    <dbReference type="NCBI Taxonomy" id="10195"/>
    <lineage>
        <taxon>Eukaryota</taxon>
        <taxon>Metazoa</taxon>
        <taxon>Spiralia</taxon>
        <taxon>Gnathifera</taxon>
        <taxon>Rotifera</taxon>
        <taxon>Eurotatoria</taxon>
        <taxon>Monogononta</taxon>
        <taxon>Pseudotrocha</taxon>
        <taxon>Ploima</taxon>
        <taxon>Brachionidae</taxon>
        <taxon>Brachionus</taxon>
    </lineage>
</organism>
<dbReference type="CDD" id="cd03860">
    <property type="entry name" value="M14_CP_A-B_like"/>
    <property type="match status" value="1"/>
</dbReference>
<dbReference type="InterPro" id="IPR000834">
    <property type="entry name" value="Peptidase_M14"/>
</dbReference>
<evidence type="ECO:0000256" key="1">
    <source>
        <dbReference type="ARBA" id="ARBA00001947"/>
    </source>
</evidence>
<dbReference type="FunFam" id="3.40.630.10:FF:000001">
    <property type="entry name" value="Carboxypeptidase B"/>
    <property type="match status" value="1"/>
</dbReference>
<evidence type="ECO:0000256" key="12">
    <source>
        <dbReference type="SAM" id="SignalP"/>
    </source>
</evidence>
<evidence type="ECO:0000256" key="10">
    <source>
        <dbReference type="ARBA" id="ARBA00023157"/>
    </source>
</evidence>
<evidence type="ECO:0000256" key="4">
    <source>
        <dbReference type="ARBA" id="ARBA00022670"/>
    </source>
</evidence>
<dbReference type="PROSITE" id="PS00132">
    <property type="entry name" value="CARBOXYPEPT_ZN_1"/>
    <property type="match status" value="1"/>
</dbReference>
<evidence type="ECO:0000256" key="3">
    <source>
        <dbReference type="ARBA" id="ARBA00022645"/>
    </source>
</evidence>
<keyword evidence="7" id="KW-0378">Hydrolase</keyword>
<dbReference type="PRINTS" id="PR00765">
    <property type="entry name" value="CRBOXYPTASEA"/>
</dbReference>
<evidence type="ECO:0000256" key="7">
    <source>
        <dbReference type="ARBA" id="ARBA00022801"/>
    </source>
</evidence>
<protein>
    <submittedName>
        <fullName evidence="14">Carboxypeptidase A1-like</fullName>
    </submittedName>
</protein>
<dbReference type="Pfam" id="PF02244">
    <property type="entry name" value="Propep_M14"/>
    <property type="match status" value="1"/>
</dbReference>
<dbReference type="GO" id="GO:0004181">
    <property type="term" value="F:metallocarboxypeptidase activity"/>
    <property type="evidence" value="ECO:0007669"/>
    <property type="project" value="InterPro"/>
</dbReference>
<proteinExistence type="inferred from homology"/>
<dbReference type="Gene3D" id="3.40.630.10">
    <property type="entry name" value="Zn peptidases"/>
    <property type="match status" value="1"/>
</dbReference>
<dbReference type="Gene3D" id="3.30.70.340">
    <property type="entry name" value="Metallocarboxypeptidase-like"/>
    <property type="match status" value="1"/>
</dbReference>
<feature type="chain" id="PRO_5018336418" evidence="12">
    <location>
        <begin position="18"/>
        <end position="425"/>
    </location>
</feature>
<keyword evidence="8" id="KW-0862">Zinc</keyword>
<evidence type="ECO:0000313" key="14">
    <source>
        <dbReference type="EMBL" id="RNA22669.1"/>
    </source>
</evidence>
<evidence type="ECO:0000256" key="8">
    <source>
        <dbReference type="ARBA" id="ARBA00022833"/>
    </source>
</evidence>
<keyword evidence="3 14" id="KW-0121">Carboxypeptidase</keyword>
<dbReference type="GO" id="GO:0005615">
    <property type="term" value="C:extracellular space"/>
    <property type="evidence" value="ECO:0007669"/>
    <property type="project" value="TreeGrafter"/>
</dbReference>
<dbReference type="PROSITE" id="PS52035">
    <property type="entry name" value="PEPTIDASE_M14"/>
    <property type="match status" value="1"/>
</dbReference>
<dbReference type="Proteomes" id="UP000276133">
    <property type="component" value="Unassembled WGS sequence"/>
</dbReference>
<dbReference type="InterPro" id="IPR036990">
    <property type="entry name" value="M14A-like_propep"/>
</dbReference>
<evidence type="ECO:0000256" key="6">
    <source>
        <dbReference type="ARBA" id="ARBA00022729"/>
    </source>
</evidence>
<dbReference type="AlphaFoldDB" id="A0A3M7RGR4"/>
<evidence type="ECO:0000256" key="11">
    <source>
        <dbReference type="PROSITE-ProRule" id="PRU01379"/>
    </source>
</evidence>
<keyword evidence="4" id="KW-0645">Protease</keyword>
<feature type="signal peptide" evidence="12">
    <location>
        <begin position="1"/>
        <end position="17"/>
    </location>
</feature>
<dbReference type="GO" id="GO:0006508">
    <property type="term" value="P:proteolysis"/>
    <property type="evidence" value="ECO:0007669"/>
    <property type="project" value="UniProtKB-KW"/>
</dbReference>
<evidence type="ECO:0000259" key="13">
    <source>
        <dbReference type="PROSITE" id="PS52035"/>
    </source>
</evidence>
<evidence type="ECO:0000313" key="15">
    <source>
        <dbReference type="Proteomes" id="UP000276133"/>
    </source>
</evidence>
<dbReference type="InterPro" id="IPR057246">
    <property type="entry name" value="CARBOXYPEPT_ZN_1"/>
</dbReference>
<dbReference type="InterPro" id="IPR003146">
    <property type="entry name" value="M14A_act_pep"/>
</dbReference>
<dbReference type="Pfam" id="PF00246">
    <property type="entry name" value="Peptidase_M14"/>
    <property type="match status" value="1"/>
</dbReference>
<evidence type="ECO:0000256" key="5">
    <source>
        <dbReference type="ARBA" id="ARBA00022723"/>
    </source>
</evidence>
<evidence type="ECO:0000256" key="2">
    <source>
        <dbReference type="ARBA" id="ARBA00005988"/>
    </source>
</evidence>
<gene>
    <name evidence="14" type="ORF">BpHYR1_044401</name>
</gene>
<keyword evidence="5" id="KW-0479">Metal-binding</keyword>
<feature type="active site" description="Proton donor/acceptor" evidence="11">
    <location>
        <position position="379"/>
    </location>
</feature>
<dbReference type="SMART" id="SM00631">
    <property type="entry name" value="Zn_pept"/>
    <property type="match status" value="1"/>
</dbReference>
<sequence length="425" mass="48211">MSLQIATVLILISSSLCANEKFSFEGYKLIQITPKSVHHIQLLDSWENNPDFDVWNRIKSIEESVDVALSPKAFEHYKSLFKLASIPYTIINDNIQKLLDREQESMIRNVGSRSIVGKYARYTEVMSFISNMEIDNPDIASTYSFGKTFENRDLKVLVLKTSTSQKNVWIDCGIHSREWVSVSTCVWFIDRLIKDFRNSDPVATDLLNYYEFHILPIVNPDGYEYTHSTFRLWRKNRRPNSGSSCVGTDLNRNYGYKWMVAGASLNPCSDTYAGPSADSEVETKSVEKAINDRQGEWDTFVTIHSYGNFWMVPWGWGSTQIPDYSDLYSVSKIGVDALKSVYGTKYSIGSPANLLYSAAGGSFDWTYAVANIKYSIALELRPGRGEPDYNYGFVLPEDRAPAVGEETYVGLIAMIDAIRNLNRKN</sequence>
<accession>A0A3M7RGR4</accession>
<reference evidence="14 15" key="1">
    <citation type="journal article" date="2018" name="Sci. Rep.">
        <title>Genomic signatures of local adaptation to the degree of environmental predictability in rotifers.</title>
        <authorList>
            <person name="Franch-Gras L."/>
            <person name="Hahn C."/>
            <person name="Garcia-Roger E.M."/>
            <person name="Carmona M.J."/>
            <person name="Serra M."/>
            <person name="Gomez A."/>
        </authorList>
    </citation>
    <scope>NUCLEOTIDE SEQUENCE [LARGE SCALE GENOMIC DNA]</scope>
    <source>
        <strain evidence="14">HYR1</strain>
    </source>
</reference>
<dbReference type="SUPFAM" id="SSF54897">
    <property type="entry name" value="Protease propeptides/inhibitors"/>
    <property type="match status" value="1"/>
</dbReference>
<comment type="cofactor">
    <cofactor evidence="1">
        <name>Zn(2+)</name>
        <dbReference type="ChEBI" id="CHEBI:29105"/>
    </cofactor>
</comment>
<dbReference type="EMBL" id="REGN01003414">
    <property type="protein sequence ID" value="RNA22669.1"/>
    <property type="molecule type" value="Genomic_DNA"/>
</dbReference>
<name>A0A3M7RGR4_BRAPC</name>
<dbReference type="OrthoDB" id="3626597at2759"/>
<comment type="caution">
    <text evidence="14">The sequence shown here is derived from an EMBL/GenBank/DDBJ whole genome shotgun (WGS) entry which is preliminary data.</text>
</comment>
<keyword evidence="15" id="KW-1185">Reference proteome</keyword>
<dbReference type="GO" id="GO:0008270">
    <property type="term" value="F:zinc ion binding"/>
    <property type="evidence" value="ECO:0007669"/>
    <property type="project" value="InterPro"/>
</dbReference>
<keyword evidence="9" id="KW-0482">Metalloprotease</keyword>
<dbReference type="PANTHER" id="PTHR11705:SF91">
    <property type="entry name" value="FI01817P-RELATED"/>
    <property type="match status" value="1"/>
</dbReference>
<dbReference type="PANTHER" id="PTHR11705">
    <property type="entry name" value="PROTEASE FAMILY M14 CARBOXYPEPTIDASE A,B"/>
    <property type="match status" value="1"/>
</dbReference>
<keyword evidence="10" id="KW-1015">Disulfide bond</keyword>
<dbReference type="SUPFAM" id="SSF53187">
    <property type="entry name" value="Zn-dependent exopeptidases"/>
    <property type="match status" value="1"/>
</dbReference>
<keyword evidence="6 12" id="KW-0732">Signal</keyword>
<evidence type="ECO:0000256" key="9">
    <source>
        <dbReference type="ARBA" id="ARBA00023049"/>
    </source>
</evidence>